<comment type="caution">
    <text evidence="1">The sequence shown here is derived from an EMBL/GenBank/DDBJ whole genome shotgun (WGS) entry which is preliminary data.</text>
</comment>
<evidence type="ECO:0000313" key="2">
    <source>
        <dbReference type="Proteomes" id="UP001156706"/>
    </source>
</evidence>
<dbReference type="Proteomes" id="UP001156706">
    <property type="component" value="Unassembled WGS sequence"/>
</dbReference>
<name>A0ABQ5YDK0_9NEIS</name>
<keyword evidence="2" id="KW-1185">Reference proteome</keyword>
<protein>
    <submittedName>
        <fullName evidence="1">Uncharacterized protein</fullName>
    </submittedName>
</protein>
<gene>
    <name evidence="1" type="ORF">GCM10007907_18310</name>
</gene>
<proteinExistence type="predicted"/>
<organism evidence="1 2">
    <name type="scientific">Chitinimonas prasina</name>
    <dbReference type="NCBI Taxonomy" id="1434937"/>
    <lineage>
        <taxon>Bacteria</taxon>
        <taxon>Pseudomonadati</taxon>
        <taxon>Pseudomonadota</taxon>
        <taxon>Betaproteobacteria</taxon>
        <taxon>Neisseriales</taxon>
        <taxon>Chitinibacteraceae</taxon>
        <taxon>Chitinimonas</taxon>
    </lineage>
</organism>
<dbReference type="EMBL" id="BSOG01000002">
    <property type="protein sequence ID" value="GLR13041.1"/>
    <property type="molecule type" value="Genomic_DNA"/>
</dbReference>
<accession>A0ABQ5YDK0</accession>
<evidence type="ECO:0000313" key="1">
    <source>
        <dbReference type="EMBL" id="GLR13041.1"/>
    </source>
</evidence>
<sequence length="133" mass="14633">MGTVNVNAIIEQYGGFDGAVVLGMGFDLGVSNLDRSVWIILRAYCEYADEGLPDWYSLRIEARGNVVHAWEEAPWNTNLVLNYPVTIVQLDERIVIDFDPLHAVGVRDGGLSRFYLGGESIDIQVISAPSACT</sequence>
<reference evidence="2" key="1">
    <citation type="journal article" date="2019" name="Int. J. Syst. Evol. Microbiol.">
        <title>The Global Catalogue of Microorganisms (GCM) 10K type strain sequencing project: providing services to taxonomists for standard genome sequencing and annotation.</title>
        <authorList>
            <consortium name="The Broad Institute Genomics Platform"/>
            <consortium name="The Broad Institute Genome Sequencing Center for Infectious Disease"/>
            <person name="Wu L."/>
            <person name="Ma J."/>
        </authorList>
    </citation>
    <scope>NUCLEOTIDE SEQUENCE [LARGE SCALE GENOMIC DNA]</scope>
    <source>
        <strain evidence="2">NBRC 110044</strain>
    </source>
</reference>